<name>A0A914HPY1_GLORO</name>
<dbReference type="WBParaSite" id="Gr19_v10_g3563.t1">
    <property type="protein sequence ID" value="Gr19_v10_g3563.t1"/>
    <property type="gene ID" value="Gr19_v10_g3563"/>
</dbReference>
<proteinExistence type="predicted"/>
<dbReference type="AlphaFoldDB" id="A0A914HPY1"/>
<reference evidence="2" key="1">
    <citation type="submission" date="2022-11" db="UniProtKB">
        <authorList>
            <consortium name="WormBaseParasite"/>
        </authorList>
    </citation>
    <scope>IDENTIFICATION</scope>
</reference>
<organism evidence="1 2">
    <name type="scientific">Globodera rostochiensis</name>
    <name type="common">Golden nematode worm</name>
    <name type="synonym">Heterodera rostochiensis</name>
    <dbReference type="NCBI Taxonomy" id="31243"/>
    <lineage>
        <taxon>Eukaryota</taxon>
        <taxon>Metazoa</taxon>
        <taxon>Ecdysozoa</taxon>
        <taxon>Nematoda</taxon>
        <taxon>Chromadorea</taxon>
        <taxon>Rhabditida</taxon>
        <taxon>Tylenchina</taxon>
        <taxon>Tylenchomorpha</taxon>
        <taxon>Tylenchoidea</taxon>
        <taxon>Heteroderidae</taxon>
        <taxon>Heteroderinae</taxon>
        <taxon>Globodera</taxon>
    </lineage>
</organism>
<protein>
    <submittedName>
        <fullName evidence="2">Uncharacterized protein</fullName>
    </submittedName>
</protein>
<dbReference type="SUPFAM" id="SSF52058">
    <property type="entry name" value="L domain-like"/>
    <property type="match status" value="1"/>
</dbReference>
<evidence type="ECO:0000313" key="2">
    <source>
        <dbReference type="WBParaSite" id="Gr19_v10_g3563.t1"/>
    </source>
</evidence>
<evidence type="ECO:0000313" key="1">
    <source>
        <dbReference type="Proteomes" id="UP000887572"/>
    </source>
</evidence>
<keyword evidence="1" id="KW-1185">Reference proteome</keyword>
<sequence length="79" mass="8978">MITCIQEQFDCVDPVCSCAFLTDVVLRYRRALAILRRLRFLHLNVNNLHSFPSTIGGCQSLAILSLCHNQLSELPMEID</sequence>
<dbReference type="InterPro" id="IPR032675">
    <property type="entry name" value="LRR_dom_sf"/>
</dbReference>
<dbReference type="Gene3D" id="3.80.10.10">
    <property type="entry name" value="Ribonuclease Inhibitor"/>
    <property type="match status" value="1"/>
</dbReference>
<dbReference type="Proteomes" id="UP000887572">
    <property type="component" value="Unplaced"/>
</dbReference>
<accession>A0A914HPY1</accession>